<evidence type="ECO:0000259" key="2">
    <source>
        <dbReference type="Pfam" id="PF20700"/>
    </source>
</evidence>
<feature type="region of interest" description="Disordered" evidence="1">
    <location>
        <begin position="589"/>
        <end position="610"/>
    </location>
</feature>
<dbReference type="AlphaFoldDB" id="A0A6G0TKW3"/>
<keyword evidence="4" id="KW-1185">Reference proteome</keyword>
<dbReference type="EMBL" id="VYZN01000030">
    <property type="protein sequence ID" value="KAE9534064.1"/>
    <property type="molecule type" value="Genomic_DNA"/>
</dbReference>
<feature type="compositionally biased region" description="Polar residues" evidence="1">
    <location>
        <begin position="598"/>
        <end position="610"/>
    </location>
</feature>
<comment type="caution">
    <text evidence="3">The sequence shown here is derived from an EMBL/GenBank/DDBJ whole genome shotgun (WGS) entry which is preliminary data.</text>
</comment>
<dbReference type="InterPro" id="IPR049012">
    <property type="entry name" value="Mutator_transp_dom"/>
</dbReference>
<dbReference type="Proteomes" id="UP000475862">
    <property type="component" value="Unassembled WGS sequence"/>
</dbReference>
<dbReference type="Pfam" id="PF20700">
    <property type="entry name" value="Mutator"/>
    <property type="match status" value="1"/>
</dbReference>
<name>A0A6G0TKW3_APHGL</name>
<evidence type="ECO:0000313" key="3">
    <source>
        <dbReference type="EMBL" id="KAE9534064.1"/>
    </source>
</evidence>
<sequence>MFILWSNRSMFNLLLKSDKDHSCDDQGNAHLSVSENILTDNNTIELTTISRTNTNDVEFINAESLYHDNFTSQTKSFFASTLFNTKLLTEVVEQENNSTEVNNAFDSLNGRRLVNIRYIFESIQSIKHQGFDCTFHDLEFTKEKRKGFFSTFCFTCKLCGLKETINSEDPSDNININTNVAVVSAVVNTGQGYGQLEEFAATLNMPVISNRMYQGMHSKVFHYTHKIALDGMLLAGKEEGRLAVERGDVDQDGRPKIAVVADGAWSKRSYRTNYNALSAVACIIGAVTKKVIFFGVRNKFCCVCFSAKKLDKEPGPHHCFLNWDGPSTAMEADIIVDGFKHGLEMHNLIYSQLIGDGDSSVMKRLRIAKPYEPNCIVQKVECTNHLLRNYINRLRDLTSKRKNSKDEPIPGYLRKIIQTRLLRLRYVVTEAVKYNRQLQNLVNGPNHVFGDHTNCRQYFCQGTKEGEDNLVDELKRFELWDDIIRARNLLTYHTESLMYNFNNNAAELYNSILAKFIGGKRINFSHKGSYELRCNAAVTTYNEGANRLSSFNKQITDKSPGMYTKQYIKKIAKRIENHSRRRCLFKTSERTKTAAKPLTNTGPDENYGNV</sequence>
<evidence type="ECO:0000313" key="4">
    <source>
        <dbReference type="Proteomes" id="UP000475862"/>
    </source>
</evidence>
<proteinExistence type="predicted"/>
<gene>
    <name evidence="3" type="ORF">AGLY_008800</name>
</gene>
<protein>
    <recommendedName>
        <fullName evidence="2">Mutator-like transposase domain-containing protein</fullName>
    </recommendedName>
</protein>
<organism evidence="3 4">
    <name type="scientific">Aphis glycines</name>
    <name type="common">Soybean aphid</name>
    <dbReference type="NCBI Taxonomy" id="307491"/>
    <lineage>
        <taxon>Eukaryota</taxon>
        <taxon>Metazoa</taxon>
        <taxon>Ecdysozoa</taxon>
        <taxon>Arthropoda</taxon>
        <taxon>Hexapoda</taxon>
        <taxon>Insecta</taxon>
        <taxon>Pterygota</taxon>
        <taxon>Neoptera</taxon>
        <taxon>Paraneoptera</taxon>
        <taxon>Hemiptera</taxon>
        <taxon>Sternorrhyncha</taxon>
        <taxon>Aphidomorpha</taxon>
        <taxon>Aphidoidea</taxon>
        <taxon>Aphididae</taxon>
        <taxon>Aphidini</taxon>
        <taxon>Aphis</taxon>
        <taxon>Aphis</taxon>
    </lineage>
</organism>
<dbReference type="OrthoDB" id="6612265at2759"/>
<reference evidence="3 4" key="1">
    <citation type="submission" date="2019-08" db="EMBL/GenBank/DDBJ databases">
        <title>The genome of the soybean aphid Biotype 1, its phylome, world population structure and adaptation to the North American continent.</title>
        <authorList>
            <person name="Giordano R."/>
            <person name="Donthu R.K."/>
            <person name="Hernandez A.G."/>
            <person name="Wright C.L."/>
            <person name="Zimin A.V."/>
        </authorList>
    </citation>
    <scope>NUCLEOTIDE SEQUENCE [LARGE SCALE GENOMIC DNA]</scope>
    <source>
        <tissue evidence="3">Whole aphids</tissue>
    </source>
</reference>
<evidence type="ECO:0000256" key="1">
    <source>
        <dbReference type="SAM" id="MobiDB-lite"/>
    </source>
</evidence>
<feature type="domain" description="Mutator-like transposase" evidence="2">
    <location>
        <begin position="110"/>
        <end position="460"/>
    </location>
</feature>
<accession>A0A6G0TKW3</accession>